<evidence type="ECO:0000256" key="10">
    <source>
        <dbReference type="SAM" id="SignalP"/>
    </source>
</evidence>
<feature type="binding site" evidence="8">
    <location>
        <position position="475"/>
    </location>
    <ligand>
        <name>Zn(2+)</name>
        <dbReference type="ChEBI" id="CHEBI:29105"/>
        <label>2</label>
    </ligand>
</feature>
<keyword evidence="12" id="KW-1185">Reference proteome</keyword>
<dbReference type="PROSITE" id="PS00123">
    <property type="entry name" value="ALKALINE_PHOSPHATASE"/>
    <property type="match status" value="1"/>
</dbReference>
<dbReference type="HOGENOM" id="CLU_008539_5_0_0"/>
<evidence type="ECO:0000256" key="2">
    <source>
        <dbReference type="ARBA" id="ARBA00022553"/>
    </source>
</evidence>
<evidence type="ECO:0000256" key="4">
    <source>
        <dbReference type="ARBA" id="ARBA00022801"/>
    </source>
</evidence>
<dbReference type="PANTHER" id="PTHR11596">
    <property type="entry name" value="ALKALINE PHOSPHATASE"/>
    <property type="match status" value="1"/>
</dbReference>
<feature type="binding site" evidence="8">
    <location>
        <position position="312"/>
    </location>
    <ligand>
        <name>Zn(2+)</name>
        <dbReference type="ChEBI" id="CHEBI:29105"/>
        <label>2</label>
    </ligand>
</feature>
<dbReference type="GO" id="GO:0004035">
    <property type="term" value="F:alkaline phosphatase activity"/>
    <property type="evidence" value="ECO:0007669"/>
    <property type="project" value="TreeGrafter"/>
</dbReference>
<keyword evidence="3 8" id="KW-0479">Metal-binding</keyword>
<feature type="binding site" evidence="8">
    <location>
        <position position="37"/>
    </location>
    <ligand>
        <name>Mg(2+)</name>
        <dbReference type="ChEBI" id="CHEBI:18420"/>
    </ligand>
</feature>
<feature type="binding site" evidence="8">
    <location>
        <position position="264"/>
    </location>
    <ligand>
        <name>Mg(2+)</name>
        <dbReference type="ChEBI" id="CHEBI:18420"/>
    </ligand>
</feature>
<dbReference type="Gene3D" id="3.40.720.10">
    <property type="entry name" value="Alkaline Phosphatase, subunit A"/>
    <property type="match status" value="1"/>
</dbReference>
<feature type="binding site" evidence="8">
    <location>
        <position position="37"/>
    </location>
    <ligand>
        <name>Zn(2+)</name>
        <dbReference type="ChEBI" id="CHEBI:29105"/>
        <label>2</label>
    </ligand>
</feature>
<keyword evidence="10" id="KW-0732">Signal</keyword>
<evidence type="ECO:0000256" key="9">
    <source>
        <dbReference type="RuleBase" id="RU003946"/>
    </source>
</evidence>
<proteinExistence type="inferred from homology"/>
<comment type="cofactor">
    <cofactor evidence="8">
        <name>Mg(2+)</name>
        <dbReference type="ChEBI" id="CHEBI:18420"/>
    </cofactor>
    <text evidence="8">Binds 1 Mg(2+) ion.</text>
</comment>
<dbReference type="SMART" id="SM00098">
    <property type="entry name" value="alkPPc"/>
    <property type="match status" value="1"/>
</dbReference>
<dbReference type="CDD" id="cd16012">
    <property type="entry name" value="ALP"/>
    <property type="match status" value="1"/>
</dbReference>
<evidence type="ECO:0000256" key="7">
    <source>
        <dbReference type="PIRSR" id="PIRSR601952-1"/>
    </source>
</evidence>
<keyword evidence="6 8" id="KW-0460">Magnesium</keyword>
<feature type="binding site" evidence="8">
    <location>
        <position position="143"/>
    </location>
    <ligand>
        <name>Mg(2+)</name>
        <dbReference type="ChEBI" id="CHEBI:18420"/>
    </ligand>
</feature>
<evidence type="ECO:0000256" key="3">
    <source>
        <dbReference type="ARBA" id="ARBA00022723"/>
    </source>
</evidence>
<dbReference type="EMBL" id="DF820457">
    <property type="protein sequence ID" value="GAK51756.1"/>
    <property type="molecule type" value="Genomic_DNA"/>
</dbReference>
<feature type="chain" id="PRO_5001755177" evidence="10">
    <location>
        <begin position="23"/>
        <end position="519"/>
    </location>
</feature>
<feature type="active site" description="Phosphoserine intermediate" evidence="7">
    <location>
        <position position="89"/>
    </location>
</feature>
<keyword evidence="4" id="KW-0378">Hydrolase</keyword>
<evidence type="ECO:0000313" key="12">
    <source>
        <dbReference type="Proteomes" id="UP000030700"/>
    </source>
</evidence>
<dbReference type="Proteomes" id="UP000030700">
    <property type="component" value="Unassembled WGS sequence"/>
</dbReference>
<organism evidence="11">
    <name type="scientific">Candidatus Moduliflexus flocculans</name>
    <dbReference type="NCBI Taxonomy" id="1499966"/>
    <lineage>
        <taxon>Bacteria</taxon>
        <taxon>Candidatus Moduliflexota</taxon>
        <taxon>Candidatus Moduliflexia</taxon>
        <taxon>Candidatus Moduliflexales</taxon>
        <taxon>Candidatus Moduliflexaceae</taxon>
    </lineage>
</organism>
<evidence type="ECO:0000313" key="11">
    <source>
        <dbReference type="EMBL" id="GAK51756.1"/>
    </source>
</evidence>
<dbReference type="PANTHER" id="PTHR11596:SF5">
    <property type="entry name" value="ALKALINE PHOSPHATASE"/>
    <property type="match status" value="1"/>
</dbReference>
<feature type="binding site" evidence="8">
    <location>
        <position position="313"/>
    </location>
    <ligand>
        <name>Zn(2+)</name>
        <dbReference type="ChEBI" id="CHEBI:29105"/>
        <label>2</label>
    </ligand>
</feature>
<dbReference type="InterPro" id="IPR018299">
    <property type="entry name" value="Alkaline_phosphatase_AS"/>
</dbReference>
<protein>
    <submittedName>
        <fullName evidence="11">Alkaline phosphatase</fullName>
    </submittedName>
</protein>
<dbReference type="InterPro" id="IPR017850">
    <property type="entry name" value="Alkaline_phosphatase_core_sf"/>
</dbReference>
<dbReference type="Pfam" id="PF00245">
    <property type="entry name" value="Alk_phosphatase"/>
    <property type="match status" value="1"/>
</dbReference>
<evidence type="ECO:0000256" key="5">
    <source>
        <dbReference type="ARBA" id="ARBA00022833"/>
    </source>
</evidence>
<evidence type="ECO:0000256" key="8">
    <source>
        <dbReference type="PIRSR" id="PIRSR601952-2"/>
    </source>
</evidence>
<name>A0A081BMZ0_9BACT</name>
<evidence type="ECO:0000256" key="1">
    <source>
        <dbReference type="ARBA" id="ARBA00005984"/>
    </source>
</evidence>
<dbReference type="GO" id="GO:0046872">
    <property type="term" value="F:metal ion binding"/>
    <property type="evidence" value="ECO:0007669"/>
    <property type="project" value="UniProtKB-KW"/>
</dbReference>
<dbReference type="STRING" id="1499966.U14_03001"/>
<feature type="binding site" evidence="8">
    <location>
        <position position="141"/>
    </location>
    <ligand>
        <name>Mg(2+)</name>
        <dbReference type="ChEBI" id="CHEBI:18420"/>
    </ligand>
</feature>
<dbReference type="PRINTS" id="PR00113">
    <property type="entry name" value="ALKPHPHTASE"/>
</dbReference>
<dbReference type="AlphaFoldDB" id="A0A081BMZ0"/>
<gene>
    <name evidence="11" type="ORF">U14_03001</name>
</gene>
<feature type="binding site" evidence="8">
    <location>
        <position position="269"/>
    </location>
    <ligand>
        <name>Zn(2+)</name>
        <dbReference type="ChEBI" id="CHEBI:29105"/>
        <label>2</label>
    </ligand>
</feature>
<comment type="cofactor">
    <cofactor evidence="8">
        <name>Zn(2+)</name>
        <dbReference type="ChEBI" id="CHEBI:29105"/>
    </cofactor>
    <text evidence="8">Binds 2 Zn(2+) ions.</text>
</comment>
<feature type="binding site" evidence="8">
    <location>
        <position position="273"/>
    </location>
    <ligand>
        <name>Zn(2+)</name>
        <dbReference type="ChEBI" id="CHEBI:29105"/>
        <label>2</label>
    </ligand>
</feature>
<dbReference type="InterPro" id="IPR001952">
    <property type="entry name" value="Alkaline_phosphatase"/>
</dbReference>
<keyword evidence="5 8" id="KW-0862">Zinc</keyword>
<comment type="similarity">
    <text evidence="1 9">Belongs to the alkaline phosphatase family.</text>
</comment>
<sequence>MKKLWLFVCVVVMMTLTGAAQAAETKQAKYVMVFIGDGMSIAQRNAAELYLGNTKDPNARPEATKLVMNTFPAQGVNTTYDLTSVIPDSASAGTAISTGFKTASGVIAMDPSAKIPYKTIAEVAKEQGWKVGILTTVSLDHATPAVFYAHQKSRKDMYEISTQLVNSGFDFFAGGQMLKTTKEGQPNILDLAKEKGYTIAMGRAGLETLKPGMEKVIAMNETVDHDAAMYYTLDQTTDQVTIAEYTAKAIELLDNPKGFFMMVEGGKIDWACHANDAASSIQDTLAFDAAVAEGVKFYEQHPEETVIIVTGDHETGGLSIGFAGTAYASYIEKIKQQKMSYLEFNKKLDEFKKANPSAKFEDVLPLIQEGFGMYVIPAEEKAALEKAVADAQAKDASEDVKKAAKDADKKLHFSMALTDLELGVLREAFAASMAGSETGDPYAAGLLYGGYEPLTVKLTTILNQKAGLGWSSYSHTASPVQTSALGVGAELFNGYYDQTDIYKKMMTIAGFEVKTASTK</sequence>
<evidence type="ECO:0000256" key="6">
    <source>
        <dbReference type="ARBA" id="ARBA00022842"/>
    </source>
</evidence>
<reference evidence="11" key="1">
    <citation type="journal article" date="2015" name="PeerJ">
        <title>First genomic representation of candidate bacterial phylum KSB3 points to enhanced environmental sensing as a trigger of wastewater bulking.</title>
        <authorList>
            <person name="Sekiguchi Y."/>
            <person name="Ohashi A."/>
            <person name="Parks D.H."/>
            <person name="Yamauchi T."/>
            <person name="Tyson G.W."/>
            <person name="Hugenholtz P."/>
        </authorList>
    </citation>
    <scope>NUCLEOTIDE SEQUENCE [LARGE SCALE GENOMIC DNA]</scope>
</reference>
<keyword evidence="2" id="KW-0597">Phosphoprotein</keyword>
<feature type="signal peptide" evidence="10">
    <location>
        <begin position="1"/>
        <end position="22"/>
    </location>
</feature>
<accession>A0A081BMZ0</accession>
<dbReference type="SUPFAM" id="SSF53649">
    <property type="entry name" value="Alkaline phosphatase-like"/>
    <property type="match status" value="1"/>
</dbReference>